<accession>A0ABR3VDR2</accession>
<feature type="zinc finger region" description="RING-Gid-type" evidence="7">
    <location>
        <begin position="406"/>
        <end position="447"/>
    </location>
</feature>
<evidence type="ECO:0000256" key="5">
    <source>
        <dbReference type="ARBA" id="ARBA00022771"/>
    </source>
</evidence>
<evidence type="ECO:0000256" key="7">
    <source>
        <dbReference type="PROSITE-ProRule" id="PRU01215"/>
    </source>
</evidence>
<evidence type="ECO:0000259" key="10">
    <source>
        <dbReference type="PROSITE" id="PS51867"/>
    </source>
</evidence>
<dbReference type="InterPro" id="IPR024964">
    <property type="entry name" value="CTLH/CRA"/>
</dbReference>
<feature type="domain" description="CTLH" evidence="9">
    <location>
        <begin position="215"/>
        <end position="262"/>
    </location>
</feature>
<evidence type="ECO:0000259" key="9">
    <source>
        <dbReference type="PROSITE" id="PS50897"/>
    </source>
</evidence>
<sequence length="713" mass="78912">MASMEAKQKLDALLDELSKAHKLPRLSRAAQDVDHIIELLTEAREHIAGAMDPHTTSLTMTKLQNPIKTAFDKAMDGLKAASSSHKKIGRALDKNFPIKELPPDDEEIAKRVPLINRAIAMHLLREGQFSVASTFIDEVQTKNPRRASSRSVDRMDQDENEEDNSPHPNGFNPAHDDENGDHNYDDEYDDYDDDVDEDEDEYDLSSLHSQELQDRFTEMYRILQQLKAHNLLPAIDWARANSAELEARGSNLEFELSKLQYVWLFLGPAVNGLPDDENNGLAGALAYARRHFDRFQDRHLREIQQLASAMLFSPNLPDSPYHATFTLTNAFTDVAASFTREFCSLLGLSAESPLYLAVTAGALALPRQMKYMQATRAKGTEWTTKQELPFETPLPESMLFHSIFVCPVSKEQTTEDNPPMVIPCGHMLARETLQKLCKGNRFKCPYCPSEGQMKDARRRPGWIKSGWSRAAGLSRGELRVRGGAGTTRGRGRGYAMVFRLRGGWWDGPVEHDDVYGRDGEVPNDQATLALAPEELFPVSTAADGMLPDPASTSAQPMDSILQHDGATTGTLPHTANEATPHPPATTQVAALTSTSSLLPDPALIMATLRESYDVLGSWGAFFAYQEAASRVGGGGGIREMSVHAMEDVVSANGFVMREDEMLAEEGEIRILVGPDRDGSTEVDMDMDTDTDTGAHFTVDVLVREGEDMEMGMQ</sequence>
<dbReference type="PANTHER" id="PTHR12170">
    <property type="entry name" value="MACROPHAGE ERYTHROBLAST ATTACHER-RELATED"/>
    <property type="match status" value="1"/>
</dbReference>
<keyword evidence="5 7" id="KW-0863">Zinc-finger</keyword>
<name>A0ABR3VDR2_HUMIN</name>
<reference evidence="11 12" key="1">
    <citation type="journal article" date="2024" name="Commun. Biol.">
        <title>Comparative genomic analysis of thermophilic fungi reveals convergent evolutionary adaptations and gene losses.</title>
        <authorList>
            <person name="Steindorff A.S."/>
            <person name="Aguilar-Pontes M.V."/>
            <person name="Robinson A.J."/>
            <person name="Andreopoulos B."/>
            <person name="LaButti K."/>
            <person name="Kuo A."/>
            <person name="Mondo S."/>
            <person name="Riley R."/>
            <person name="Otillar R."/>
            <person name="Haridas S."/>
            <person name="Lipzen A."/>
            <person name="Grimwood J."/>
            <person name="Schmutz J."/>
            <person name="Clum A."/>
            <person name="Reid I.D."/>
            <person name="Moisan M.C."/>
            <person name="Butler G."/>
            <person name="Nguyen T.T.M."/>
            <person name="Dewar K."/>
            <person name="Conant G."/>
            <person name="Drula E."/>
            <person name="Henrissat B."/>
            <person name="Hansel C."/>
            <person name="Singer S."/>
            <person name="Hutchinson M.I."/>
            <person name="de Vries R.P."/>
            <person name="Natvig D.O."/>
            <person name="Powell A.J."/>
            <person name="Tsang A."/>
            <person name="Grigoriev I.V."/>
        </authorList>
    </citation>
    <scope>NUCLEOTIDE SEQUENCE [LARGE SCALE GENOMIC DNA]</scope>
    <source>
        <strain evidence="11 12">CBS 620.91</strain>
    </source>
</reference>
<dbReference type="InterPro" id="IPR027370">
    <property type="entry name" value="Znf-RING_euk"/>
</dbReference>
<comment type="caution">
    <text evidence="11">The sequence shown here is derived from an EMBL/GenBank/DDBJ whole genome shotgun (WGS) entry which is preliminary data.</text>
</comment>
<feature type="compositionally biased region" description="Acidic residues" evidence="8">
    <location>
        <begin position="186"/>
        <end position="203"/>
    </location>
</feature>
<comment type="function">
    <text evidence="1">Involved in the proteasome-dependent degradation of fructose-1,6-bisphosphatase.</text>
</comment>
<proteinExistence type="predicted"/>
<keyword evidence="4" id="KW-0479">Metal-binding</keyword>
<evidence type="ECO:0000256" key="6">
    <source>
        <dbReference type="ARBA" id="ARBA00022833"/>
    </source>
</evidence>
<feature type="domain" description="RING-Gid-type" evidence="10">
    <location>
        <begin position="406"/>
        <end position="447"/>
    </location>
</feature>
<dbReference type="Gene3D" id="3.30.40.10">
    <property type="entry name" value="Zinc/RING finger domain, C3HC4 (zinc finger)"/>
    <property type="match status" value="1"/>
</dbReference>
<dbReference type="PROSITE" id="PS51867">
    <property type="entry name" value="ZF_RING_GID"/>
    <property type="match status" value="1"/>
</dbReference>
<keyword evidence="3" id="KW-0963">Cytoplasm</keyword>
<dbReference type="Proteomes" id="UP001583172">
    <property type="component" value="Unassembled WGS sequence"/>
</dbReference>
<dbReference type="PROSITE" id="PS50897">
    <property type="entry name" value="CTLH"/>
    <property type="match status" value="1"/>
</dbReference>
<dbReference type="InterPro" id="IPR013083">
    <property type="entry name" value="Znf_RING/FYVE/PHD"/>
</dbReference>
<dbReference type="InterPro" id="IPR045098">
    <property type="entry name" value="Fyv10_fam"/>
</dbReference>
<dbReference type="CDD" id="cd16652">
    <property type="entry name" value="dRING_Rmd5p-like"/>
    <property type="match status" value="1"/>
</dbReference>
<dbReference type="InterPro" id="IPR013144">
    <property type="entry name" value="CRA_dom"/>
</dbReference>
<feature type="region of interest" description="Disordered" evidence="8">
    <location>
        <begin position="141"/>
        <end position="206"/>
    </location>
</feature>
<comment type="subcellular location">
    <subcellularLocation>
        <location evidence="2">Cytoplasm</location>
    </subcellularLocation>
</comment>
<dbReference type="Pfam" id="PF13445">
    <property type="entry name" value="zf-RING_UBOX"/>
    <property type="match status" value="1"/>
</dbReference>
<dbReference type="SMART" id="SM00757">
    <property type="entry name" value="CRA"/>
    <property type="match status" value="1"/>
</dbReference>
<keyword evidence="6" id="KW-0862">Zinc</keyword>
<feature type="compositionally biased region" description="Basic and acidic residues" evidence="8">
    <location>
        <begin position="174"/>
        <end position="185"/>
    </location>
</feature>
<dbReference type="EMBL" id="JAZGSY010000137">
    <property type="protein sequence ID" value="KAL1839869.1"/>
    <property type="molecule type" value="Genomic_DNA"/>
</dbReference>
<protein>
    <submittedName>
        <fullName evidence="11">Uncharacterized protein</fullName>
    </submittedName>
</protein>
<dbReference type="InterPro" id="IPR044063">
    <property type="entry name" value="ZF_RING_GID"/>
</dbReference>
<dbReference type="SUPFAM" id="SSF57850">
    <property type="entry name" value="RING/U-box"/>
    <property type="match status" value="1"/>
</dbReference>
<dbReference type="PROSITE" id="PS50896">
    <property type="entry name" value="LISH"/>
    <property type="match status" value="1"/>
</dbReference>
<dbReference type="InterPro" id="IPR006595">
    <property type="entry name" value="CTLH_C"/>
</dbReference>
<evidence type="ECO:0000256" key="4">
    <source>
        <dbReference type="ARBA" id="ARBA00022723"/>
    </source>
</evidence>
<dbReference type="InterPro" id="IPR006594">
    <property type="entry name" value="LisH"/>
</dbReference>
<dbReference type="PANTHER" id="PTHR12170:SF3">
    <property type="entry name" value="GH10162P"/>
    <property type="match status" value="1"/>
</dbReference>
<evidence type="ECO:0000256" key="3">
    <source>
        <dbReference type="ARBA" id="ARBA00022490"/>
    </source>
</evidence>
<keyword evidence="12" id="KW-1185">Reference proteome</keyword>
<evidence type="ECO:0000256" key="1">
    <source>
        <dbReference type="ARBA" id="ARBA00002343"/>
    </source>
</evidence>
<evidence type="ECO:0000256" key="8">
    <source>
        <dbReference type="SAM" id="MobiDB-lite"/>
    </source>
</evidence>
<organism evidence="11 12">
    <name type="scientific">Humicola insolens</name>
    <name type="common">Soft-rot fungus</name>
    <dbReference type="NCBI Taxonomy" id="85995"/>
    <lineage>
        <taxon>Eukaryota</taxon>
        <taxon>Fungi</taxon>
        <taxon>Dikarya</taxon>
        <taxon>Ascomycota</taxon>
        <taxon>Pezizomycotina</taxon>
        <taxon>Sordariomycetes</taxon>
        <taxon>Sordariomycetidae</taxon>
        <taxon>Sordariales</taxon>
        <taxon>Chaetomiaceae</taxon>
        <taxon>Mycothermus</taxon>
    </lineage>
</organism>
<dbReference type="InterPro" id="IPR037683">
    <property type="entry name" value="Rmd5_dRing"/>
</dbReference>
<evidence type="ECO:0000313" key="11">
    <source>
        <dbReference type="EMBL" id="KAL1839869.1"/>
    </source>
</evidence>
<dbReference type="Pfam" id="PF10607">
    <property type="entry name" value="CTLH"/>
    <property type="match status" value="1"/>
</dbReference>
<evidence type="ECO:0000256" key="2">
    <source>
        <dbReference type="ARBA" id="ARBA00004496"/>
    </source>
</evidence>
<evidence type="ECO:0000313" key="12">
    <source>
        <dbReference type="Proteomes" id="UP001583172"/>
    </source>
</evidence>
<gene>
    <name evidence="11" type="ORF">VTJ49DRAFT_1055</name>
</gene>